<evidence type="ECO:0000259" key="1">
    <source>
        <dbReference type="Pfam" id="PF14730"/>
    </source>
</evidence>
<evidence type="ECO:0000313" key="3">
    <source>
        <dbReference type="Proteomes" id="UP000436006"/>
    </source>
</evidence>
<name>A0A7K1SNW0_9BACT</name>
<gene>
    <name evidence="2" type="ORF">GO755_36045</name>
</gene>
<organism evidence="2 3">
    <name type="scientific">Spirosoma arboris</name>
    <dbReference type="NCBI Taxonomy" id="2682092"/>
    <lineage>
        <taxon>Bacteria</taxon>
        <taxon>Pseudomonadati</taxon>
        <taxon>Bacteroidota</taxon>
        <taxon>Cytophagia</taxon>
        <taxon>Cytophagales</taxon>
        <taxon>Cytophagaceae</taxon>
        <taxon>Spirosoma</taxon>
    </lineage>
</organism>
<protein>
    <submittedName>
        <fullName evidence="2">DUF4468 domain-containing protein</fullName>
    </submittedName>
</protein>
<dbReference type="InterPro" id="IPR027823">
    <property type="entry name" value="DUF4468"/>
</dbReference>
<comment type="caution">
    <text evidence="2">The sequence shown here is derived from an EMBL/GenBank/DDBJ whole genome shotgun (WGS) entry which is preliminary data.</text>
</comment>
<dbReference type="Gene3D" id="3.30.530.80">
    <property type="match status" value="1"/>
</dbReference>
<dbReference type="Proteomes" id="UP000436006">
    <property type="component" value="Unassembled WGS sequence"/>
</dbReference>
<feature type="domain" description="DUF4468" evidence="1">
    <location>
        <begin position="65"/>
        <end position="150"/>
    </location>
</feature>
<accession>A0A7K1SNW0</accession>
<dbReference type="AlphaFoldDB" id="A0A7K1SNW0"/>
<evidence type="ECO:0000313" key="2">
    <source>
        <dbReference type="EMBL" id="MVM35490.1"/>
    </source>
</evidence>
<sequence>MMPSTTRVEQFIFAKTLFFLHMKKYVCLLLITCSAVFTSFAQKITIENGKLNGILPVNESGKITYQVVKSVDGAGKDELYKRGRKWFVKTYNSANQVLQVNDPSTGELTGKGIFPIVESYIGTAHTYPVRHLLAVDIKEGKYRIVLTDFVIEEKGESINVEKIPTVGRKWIDKFYTKVNTEAEALVASLQKALATADDF</sequence>
<reference evidence="2 3" key="1">
    <citation type="submission" date="2019-12" db="EMBL/GenBank/DDBJ databases">
        <title>Spirosoma sp. HMF4905 genome sequencing and assembly.</title>
        <authorList>
            <person name="Kang H."/>
            <person name="Cha I."/>
            <person name="Kim H."/>
            <person name="Joh K."/>
        </authorList>
    </citation>
    <scope>NUCLEOTIDE SEQUENCE [LARGE SCALE GENOMIC DNA]</scope>
    <source>
        <strain evidence="2 3">HMF4905</strain>
    </source>
</reference>
<proteinExistence type="predicted"/>
<dbReference type="Pfam" id="PF14730">
    <property type="entry name" value="DUF4468"/>
    <property type="match status" value="1"/>
</dbReference>
<keyword evidence="3" id="KW-1185">Reference proteome</keyword>
<dbReference type="EMBL" id="WPIN01000023">
    <property type="protein sequence ID" value="MVM35490.1"/>
    <property type="molecule type" value="Genomic_DNA"/>
</dbReference>